<dbReference type="Pfam" id="PF00128">
    <property type="entry name" value="Alpha-amylase"/>
    <property type="match status" value="2"/>
</dbReference>
<dbReference type="PANTHER" id="PTHR10357">
    <property type="entry name" value="ALPHA-AMYLASE FAMILY MEMBER"/>
    <property type="match status" value="1"/>
</dbReference>
<dbReference type="GO" id="GO:0003844">
    <property type="term" value="F:1,4-alpha-glucan branching enzyme activity"/>
    <property type="evidence" value="ECO:0007669"/>
    <property type="project" value="UniProtKB-EC"/>
</dbReference>
<dbReference type="Gene3D" id="2.60.40.1180">
    <property type="entry name" value="Golgi alpha-mannosidase II"/>
    <property type="match status" value="1"/>
</dbReference>
<evidence type="ECO:0000256" key="1">
    <source>
        <dbReference type="SAM" id="SignalP"/>
    </source>
</evidence>
<keyword evidence="3" id="KW-0808">Transferase</keyword>
<sequence>MKHKTLHKFFVRNVVVLLLLVSFSSVTKSQQPAARDFSKENARTSPDWVKDAVIYEIYPRQYSNKGDFNSITNDLNRLKNLGVTVLWLMPIHPIGREKAKGTVGSPYAVKDFYAINPDYGTKADLQKLVTEAHRRNMKVIIDIVANHTAWDSVMMKNKAYYTQNATGEIIPPVPDWADVADLNYGNAELRKYIVEMLKFWVREYDLDGFRCDVAGFVPTDFWETARAEVDKIKPDTIWLAEWESPDLLIKAFDLDYSWANHSALMNVLQGNVSASEIRRVWEADRAKMPKGALRMRFSDNHDERRAIARFGEKGALAAQALVFTLDGVPLVYNGMEVGDVTESGAPALFEKLPIFWQISERRKEFPIFYQSMINLRKNSVALRRGDLTWVKNSDEARILTFTRKSGNEEILVAINMTNAPYFGSVEAGGNFEEITPGNVAPPSPEAKTKTTPSLPVLTLDSFGYRIFKRRN</sequence>
<dbReference type="InterPro" id="IPR017853">
    <property type="entry name" value="GH"/>
</dbReference>
<keyword evidence="3" id="KW-0328">Glycosyltransferase</keyword>
<dbReference type="PANTHER" id="PTHR10357:SF205">
    <property type="entry name" value="O-GLYCOSYL HYDROLASE FAMILY 13"/>
    <property type="match status" value="1"/>
</dbReference>
<dbReference type="InterPro" id="IPR006047">
    <property type="entry name" value="GH13_cat_dom"/>
</dbReference>
<dbReference type="GO" id="GO:0004556">
    <property type="term" value="F:alpha-amylase activity"/>
    <property type="evidence" value="ECO:0007669"/>
    <property type="project" value="TreeGrafter"/>
</dbReference>
<dbReference type="GO" id="GO:0009313">
    <property type="term" value="P:oligosaccharide catabolic process"/>
    <property type="evidence" value="ECO:0007669"/>
    <property type="project" value="TreeGrafter"/>
</dbReference>
<evidence type="ECO:0000259" key="2">
    <source>
        <dbReference type="SMART" id="SM00642"/>
    </source>
</evidence>
<name>A0A6J4NPB9_9BACT</name>
<accession>A0A6J4NPB9</accession>
<feature type="chain" id="PRO_5027097934" evidence="1">
    <location>
        <begin position="28"/>
        <end position="471"/>
    </location>
</feature>
<evidence type="ECO:0000313" key="3">
    <source>
        <dbReference type="EMBL" id="CAA9390935.1"/>
    </source>
</evidence>
<keyword evidence="1" id="KW-0732">Signal</keyword>
<dbReference type="AlphaFoldDB" id="A0A6J4NPB9"/>
<proteinExistence type="predicted"/>
<feature type="domain" description="Glycosyl hydrolase family 13 catalytic" evidence="2">
    <location>
        <begin position="56"/>
        <end position="376"/>
    </location>
</feature>
<dbReference type="Gene3D" id="3.20.20.80">
    <property type="entry name" value="Glycosidases"/>
    <property type="match status" value="1"/>
</dbReference>
<dbReference type="SMART" id="SM00642">
    <property type="entry name" value="Aamy"/>
    <property type="match status" value="1"/>
</dbReference>
<reference evidence="3" key="1">
    <citation type="submission" date="2020-02" db="EMBL/GenBank/DDBJ databases">
        <authorList>
            <person name="Meier V. D."/>
        </authorList>
    </citation>
    <scope>NUCLEOTIDE SEQUENCE</scope>
    <source>
        <strain evidence="3">AVDCRST_MAG74</strain>
    </source>
</reference>
<gene>
    <name evidence="3" type="ORF">AVDCRST_MAG74-982</name>
</gene>
<dbReference type="CDD" id="cd11313">
    <property type="entry name" value="AmyAc_arch_bac_AmyA"/>
    <property type="match status" value="1"/>
</dbReference>
<dbReference type="EMBL" id="CADCUR010000079">
    <property type="protein sequence ID" value="CAA9390935.1"/>
    <property type="molecule type" value="Genomic_DNA"/>
</dbReference>
<protein>
    <submittedName>
        <fullName evidence="3">GH13 / GH13_36 / GH13_20 / GH13_38 / GH13 _1 / GH13_2 / GH13_17 / GH13_31 / GH13_29 / GH13 _40 / GH13_23 / GH13_16 / GH13_37 / GH13_10 / GH13 _19 / GH13_30 / GH13_4 / GH13_11 / GH13_35 / GH13_3</fullName>
        <ecNumber evidence="3">2.4.1.18</ecNumber>
    </submittedName>
</protein>
<dbReference type="EC" id="2.4.1.18" evidence="3"/>
<dbReference type="SUPFAM" id="SSF51445">
    <property type="entry name" value="(Trans)glycosidases"/>
    <property type="match status" value="1"/>
</dbReference>
<organism evidence="3">
    <name type="scientific">uncultured Pyrinomonadaceae bacterium</name>
    <dbReference type="NCBI Taxonomy" id="2283094"/>
    <lineage>
        <taxon>Bacteria</taxon>
        <taxon>Pseudomonadati</taxon>
        <taxon>Acidobacteriota</taxon>
        <taxon>Blastocatellia</taxon>
        <taxon>Blastocatellales</taxon>
        <taxon>Pyrinomonadaceae</taxon>
        <taxon>environmental samples</taxon>
    </lineage>
</organism>
<feature type="signal peptide" evidence="1">
    <location>
        <begin position="1"/>
        <end position="27"/>
    </location>
</feature>
<dbReference type="SUPFAM" id="SSF51011">
    <property type="entry name" value="Glycosyl hydrolase domain"/>
    <property type="match status" value="1"/>
</dbReference>
<dbReference type="InterPro" id="IPR013780">
    <property type="entry name" value="Glyco_hydro_b"/>
</dbReference>